<dbReference type="Pfam" id="PF14238">
    <property type="entry name" value="DUF4340"/>
    <property type="match status" value="1"/>
</dbReference>
<keyword evidence="2" id="KW-1133">Transmembrane helix</keyword>
<dbReference type="EMBL" id="JBHRSS010000009">
    <property type="protein sequence ID" value="MFC3105970.1"/>
    <property type="molecule type" value="Genomic_DNA"/>
</dbReference>
<gene>
    <name evidence="4" type="ORF">ACFOSU_19040</name>
</gene>
<feature type="transmembrane region" description="Helical" evidence="2">
    <location>
        <begin position="5"/>
        <end position="24"/>
    </location>
</feature>
<protein>
    <submittedName>
        <fullName evidence="4">DUF4340 domain-containing protein</fullName>
    </submittedName>
</protein>
<keyword evidence="2" id="KW-0472">Membrane</keyword>
<accession>A0ABV7EW19</accession>
<name>A0ABV7EW19_9GAMM</name>
<dbReference type="RefSeq" id="WP_380691522.1">
    <property type="nucleotide sequence ID" value="NZ_JBHRSS010000009.1"/>
</dbReference>
<dbReference type="InterPro" id="IPR025641">
    <property type="entry name" value="DUF4340"/>
</dbReference>
<reference evidence="5" key="1">
    <citation type="journal article" date="2019" name="Int. J. Syst. Evol. Microbiol.">
        <title>The Global Catalogue of Microorganisms (GCM) 10K type strain sequencing project: providing services to taxonomists for standard genome sequencing and annotation.</title>
        <authorList>
            <consortium name="The Broad Institute Genomics Platform"/>
            <consortium name="The Broad Institute Genome Sequencing Center for Infectious Disease"/>
            <person name="Wu L."/>
            <person name="Ma J."/>
        </authorList>
    </citation>
    <scope>NUCLEOTIDE SEQUENCE [LARGE SCALE GENOMIC DNA]</scope>
    <source>
        <strain evidence="5">KCTC 52640</strain>
    </source>
</reference>
<feature type="domain" description="DUF4340" evidence="3">
    <location>
        <begin position="67"/>
        <end position="212"/>
    </location>
</feature>
<evidence type="ECO:0000256" key="2">
    <source>
        <dbReference type="SAM" id="Phobius"/>
    </source>
</evidence>
<sequence>MRKRIIFNVVLILGVVALGAALWFTRPGPPPARETVSALAPGEISHIEVHTRDNVIELARDEDNGRWRMIEPAQARADATRIAALLELAARTPEHRYARDAVAADKTGVDDADLTLRFNDEAPIAIGHEGPSPGTRYVRTAHALLLVKSGHLEEQPLGWTRWIAPGLLAADARLTRLTLPRATLTRSDNGGWQVVPANADRGADYAQATIDAWHYSRALAVEPLDASRERIARVTLQFADEPARHLDVIARAPELVLRDAALGVDYHMAANQAGPLLDMQHPDILRQSRGNDLQPSAIPLTDPGANTEPPAEGSSSAN</sequence>
<evidence type="ECO:0000313" key="5">
    <source>
        <dbReference type="Proteomes" id="UP001595462"/>
    </source>
</evidence>
<keyword evidence="5" id="KW-1185">Reference proteome</keyword>
<dbReference type="Proteomes" id="UP001595462">
    <property type="component" value="Unassembled WGS sequence"/>
</dbReference>
<organism evidence="4 5">
    <name type="scientific">Salinisphaera aquimarina</name>
    <dbReference type="NCBI Taxonomy" id="2094031"/>
    <lineage>
        <taxon>Bacteria</taxon>
        <taxon>Pseudomonadati</taxon>
        <taxon>Pseudomonadota</taxon>
        <taxon>Gammaproteobacteria</taxon>
        <taxon>Salinisphaerales</taxon>
        <taxon>Salinisphaeraceae</taxon>
        <taxon>Salinisphaera</taxon>
    </lineage>
</organism>
<feature type="region of interest" description="Disordered" evidence="1">
    <location>
        <begin position="287"/>
        <end position="318"/>
    </location>
</feature>
<evidence type="ECO:0000259" key="3">
    <source>
        <dbReference type="Pfam" id="PF14238"/>
    </source>
</evidence>
<proteinExistence type="predicted"/>
<evidence type="ECO:0000256" key="1">
    <source>
        <dbReference type="SAM" id="MobiDB-lite"/>
    </source>
</evidence>
<evidence type="ECO:0000313" key="4">
    <source>
        <dbReference type="EMBL" id="MFC3105970.1"/>
    </source>
</evidence>
<keyword evidence="2" id="KW-0812">Transmembrane</keyword>
<comment type="caution">
    <text evidence="4">The sequence shown here is derived from an EMBL/GenBank/DDBJ whole genome shotgun (WGS) entry which is preliminary data.</text>
</comment>